<dbReference type="InterPro" id="IPR029476">
    <property type="entry name" value="DNase_NucA_NucB"/>
</dbReference>
<accession>A0ABV1V813</accession>
<keyword evidence="4" id="KW-1185">Reference proteome</keyword>
<evidence type="ECO:0000313" key="4">
    <source>
        <dbReference type="Proteomes" id="UP001445472"/>
    </source>
</evidence>
<evidence type="ECO:0000256" key="1">
    <source>
        <dbReference type="SAM" id="MobiDB-lite"/>
    </source>
</evidence>
<comment type="caution">
    <text evidence="3">The sequence shown here is derived from an EMBL/GenBank/DDBJ whole genome shotgun (WGS) entry which is preliminary data.</text>
</comment>
<evidence type="ECO:0000313" key="3">
    <source>
        <dbReference type="EMBL" id="MER6618682.1"/>
    </source>
</evidence>
<organism evidence="3 4">
    <name type="scientific">Streptomyces xantholiticus</name>
    <dbReference type="NCBI Taxonomy" id="68285"/>
    <lineage>
        <taxon>Bacteria</taxon>
        <taxon>Bacillati</taxon>
        <taxon>Actinomycetota</taxon>
        <taxon>Actinomycetes</taxon>
        <taxon>Kitasatosporales</taxon>
        <taxon>Streptomycetaceae</taxon>
        <taxon>Streptomyces</taxon>
    </lineage>
</organism>
<name>A0ABV1V813_9ACTN</name>
<dbReference type="RefSeq" id="WP_351979469.1">
    <property type="nucleotide sequence ID" value="NZ_JBEPBX010000092.1"/>
</dbReference>
<feature type="compositionally biased region" description="Polar residues" evidence="1">
    <location>
        <begin position="34"/>
        <end position="43"/>
    </location>
</feature>
<reference evidence="3 4" key="1">
    <citation type="submission" date="2024-06" db="EMBL/GenBank/DDBJ databases">
        <title>The Natural Products Discovery Center: Release of the First 8490 Sequenced Strains for Exploring Actinobacteria Biosynthetic Diversity.</title>
        <authorList>
            <person name="Kalkreuter E."/>
            <person name="Kautsar S.A."/>
            <person name="Yang D."/>
            <person name="Bader C.D."/>
            <person name="Teijaro C.N."/>
            <person name="Fluegel L."/>
            <person name="Davis C.M."/>
            <person name="Simpson J.R."/>
            <person name="Lauterbach L."/>
            <person name="Steele A.D."/>
            <person name="Gui C."/>
            <person name="Meng S."/>
            <person name="Li G."/>
            <person name="Viehrig K."/>
            <person name="Ye F."/>
            <person name="Su P."/>
            <person name="Kiefer A.F."/>
            <person name="Nichols A."/>
            <person name="Cepeda A.J."/>
            <person name="Yan W."/>
            <person name="Fan B."/>
            <person name="Jiang Y."/>
            <person name="Adhikari A."/>
            <person name="Zheng C.-J."/>
            <person name="Schuster L."/>
            <person name="Cowan T.M."/>
            <person name="Smanski M.J."/>
            <person name="Chevrette M.G."/>
            <person name="De Carvalho L.P.S."/>
            <person name="Shen B."/>
        </authorList>
    </citation>
    <scope>NUCLEOTIDE SEQUENCE [LARGE SCALE GENOMIC DNA]</scope>
    <source>
        <strain evidence="3 4">NPDC000837</strain>
    </source>
</reference>
<gene>
    <name evidence="3" type="ORF">ABT276_36420</name>
</gene>
<dbReference type="Pfam" id="PF14040">
    <property type="entry name" value="DNase_NucA_NucB"/>
    <property type="match status" value="1"/>
</dbReference>
<feature type="region of interest" description="Disordered" evidence="1">
    <location>
        <begin position="25"/>
        <end position="46"/>
    </location>
</feature>
<sequence length="265" mass="29373">MENIQVAASGDEDAKQWRIGQHFSSSIDASSSDPNPQLTQPTGTKRDELLGVWDSQPTWTLVYSSPDLGAKYAQGNLQRVFAALDMAMTVNSPTVDPYVEVGAYQPGFRFDYAGPIAGKYKGTVFTDARVELVMSQKDPAVNESALHIYDATKRPERTFPSFVGKSVPGEKEPLHRLVDTDKSEKQRANSIKECKKIWGDYSGTRLQCDEYPFASTHEGSLKGNNRFSVRLIEGTDNEAGGRMLNSMYTANRILDGDPFYVKITP</sequence>
<feature type="domain" description="Deoxyribonuclease NucA/NucB" evidence="2">
    <location>
        <begin position="183"/>
        <end position="261"/>
    </location>
</feature>
<evidence type="ECO:0000259" key="2">
    <source>
        <dbReference type="Pfam" id="PF14040"/>
    </source>
</evidence>
<dbReference type="Proteomes" id="UP001445472">
    <property type="component" value="Unassembled WGS sequence"/>
</dbReference>
<protein>
    <submittedName>
        <fullName evidence="3">NucA/NucB deoxyribonuclease domain-containing protein</fullName>
    </submittedName>
</protein>
<dbReference type="EMBL" id="JBEPBX010000092">
    <property type="protein sequence ID" value="MER6618682.1"/>
    <property type="molecule type" value="Genomic_DNA"/>
</dbReference>
<proteinExistence type="predicted"/>